<evidence type="ECO:0000313" key="3">
    <source>
        <dbReference type="EMBL" id="MBB3060528.1"/>
    </source>
</evidence>
<evidence type="ECO:0000313" key="4">
    <source>
        <dbReference type="Proteomes" id="UP000535937"/>
    </source>
</evidence>
<proteinExistence type="predicted"/>
<feature type="domain" description="Spore coat protein U/FanG" evidence="2">
    <location>
        <begin position="174"/>
        <end position="301"/>
    </location>
</feature>
<feature type="chain" id="PRO_5031194746" evidence="1">
    <location>
        <begin position="21"/>
        <end position="304"/>
    </location>
</feature>
<name>A0A7W4WA62_9GAMM</name>
<dbReference type="Pfam" id="PF05229">
    <property type="entry name" value="SCPU"/>
    <property type="match status" value="2"/>
</dbReference>
<organism evidence="3 4">
    <name type="scientific">Microbulbifer rhizosphaerae</name>
    <dbReference type="NCBI Taxonomy" id="1562603"/>
    <lineage>
        <taxon>Bacteria</taxon>
        <taxon>Pseudomonadati</taxon>
        <taxon>Pseudomonadota</taxon>
        <taxon>Gammaproteobacteria</taxon>
        <taxon>Cellvibrionales</taxon>
        <taxon>Microbulbiferaceae</taxon>
        <taxon>Microbulbifer</taxon>
    </lineage>
</organism>
<keyword evidence="1" id="KW-0732">Signal</keyword>
<keyword evidence="4" id="KW-1185">Reference proteome</keyword>
<evidence type="ECO:0000256" key="1">
    <source>
        <dbReference type="SAM" id="SignalP"/>
    </source>
</evidence>
<comment type="caution">
    <text evidence="3">The sequence shown here is derived from an EMBL/GenBank/DDBJ whole genome shotgun (WGS) entry which is preliminary data.</text>
</comment>
<dbReference type="RefSeq" id="WP_183457997.1">
    <property type="nucleotide sequence ID" value="NZ_JACHWZ010000005.1"/>
</dbReference>
<sequence>MKAQWLLFFLLFSCAGTAWGQTCTYTVEPTVDFGSITGLPTPQIDVSADITVTCPAMDPPGERRVCISLPVGSGGVSFADRRMVNGGFDVQYQLYRNAGRTLVWGNVAGGQERILLFPLVGGTRVATVFGRVFSGQTGKSVGLYQSVLSGIEVREGTPMQLCSAITNIFILPDTITAQLDIQPDCTISANPLNFGTVNSVGVQDASSNLSVTCTLNGAYTIALDGGTTTGDVNDRKMQLGTDTIDYQLYSDAARTQVWGDTAGTTVDGTGSGDPQSIPVFGRVPAQGPKPEGTYQDTITATVTF</sequence>
<dbReference type="SMART" id="SM00972">
    <property type="entry name" value="SCPU"/>
    <property type="match status" value="2"/>
</dbReference>
<dbReference type="PANTHER" id="PTHR37089">
    <property type="entry name" value="PROTEIN U-RELATED"/>
    <property type="match status" value="1"/>
</dbReference>
<dbReference type="InterPro" id="IPR053167">
    <property type="entry name" value="Spore_coat_component"/>
</dbReference>
<gene>
    <name evidence="3" type="ORF">FHS09_001347</name>
</gene>
<dbReference type="AlphaFoldDB" id="A0A7W4WA62"/>
<evidence type="ECO:0000259" key="2">
    <source>
        <dbReference type="Pfam" id="PF05229"/>
    </source>
</evidence>
<protein>
    <submittedName>
        <fullName evidence="3">Spore coat protein U-like protein</fullName>
    </submittedName>
</protein>
<reference evidence="3 4" key="1">
    <citation type="submission" date="2020-08" db="EMBL/GenBank/DDBJ databases">
        <title>Genomic Encyclopedia of Type Strains, Phase III (KMG-III): the genomes of soil and plant-associated and newly described type strains.</title>
        <authorList>
            <person name="Whitman W."/>
        </authorList>
    </citation>
    <scope>NUCLEOTIDE SEQUENCE [LARGE SCALE GENOMIC DNA]</scope>
    <source>
        <strain evidence="3 4">CECT 8799</strain>
    </source>
</reference>
<keyword evidence="3" id="KW-0946">Virion</keyword>
<keyword evidence="3" id="KW-0167">Capsid protein</keyword>
<dbReference type="Proteomes" id="UP000535937">
    <property type="component" value="Unassembled WGS sequence"/>
</dbReference>
<feature type="domain" description="Spore coat protein U/FanG" evidence="2">
    <location>
        <begin position="20"/>
        <end position="148"/>
    </location>
</feature>
<accession>A0A7W4WA62</accession>
<dbReference type="InterPro" id="IPR007893">
    <property type="entry name" value="Spore_coat_U/FanG"/>
</dbReference>
<dbReference type="EMBL" id="JACHWZ010000005">
    <property type="protein sequence ID" value="MBB3060528.1"/>
    <property type="molecule type" value="Genomic_DNA"/>
</dbReference>
<feature type="signal peptide" evidence="1">
    <location>
        <begin position="1"/>
        <end position="20"/>
    </location>
</feature>